<evidence type="ECO:0000256" key="1">
    <source>
        <dbReference type="ARBA" id="ARBA00001933"/>
    </source>
</evidence>
<protein>
    <recommendedName>
        <fullName evidence="4">Cys/Met metabolism, pyridoxal phosphate-dependent enzyme</fullName>
    </recommendedName>
</protein>
<dbReference type="EMBL" id="BARS01019549">
    <property type="protein sequence ID" value="GAF92130.1"/>
    <property type="molecule type" value="Genomic_DNA"/>
</dbReference>
<keyword evidence="2" id="KW-0663">Pyridoxal phosphate</keyword>
<sequence length="36" mass="3875">QLAAGVTDDYIRVSAGTEHIDDIIADFGQALEVSQR</sequence>
<evidence type="ECO:0000256" key="2">
    <source>
        <dbReference type="ARBA" id="ARBA00022898"/>
    </source>
</evidence>
<reference evidence="3" key="1">
    <citation type="journal article" date="2014" name="Front. Microbiol.">
        <title>High frequency of phylogenetically diverse reductive dehalogenase-homologous genes in deep subseafloor sedimentary metagenomes.</title>
        <authorList>
            <person name="Kawai M."/>
            <person name="Futagami T."/>
            <person name="Toyoda A."/>
            <person name="Takaki Y."/>
            <person name="Nishi S."/>
            <person name="Hori S."/>
            <person name="Arai W."/>
            <person name="Tsubouchi T."/>
            <person name="Morono Y."/>
            <person name="Uchiyama I."/>
            <person name="Ito T."/>
            <person name="Fujiyama A."/>
            <person name="Inagaki F."/>
            <person name="Takami H."/>
        </authorList>
    </citation>
    <scope>NUCLEOTIDE SEQUENCE</scope>
    <source>
        <strain evidence="3">Expedition CK06-06</strain>
    </source>
</reference>
<proteinExistence type="predicted"/>
<comment type="caution">
    <text evidence="3">The sequence shown here is derived from an EMBL/GenBank/DDBJ whole genome shotgun (WGS) entry which is preliminary data.</text>
</comment>
<evidence type="ECO:0008006" key="4">
    <source>
        <dbReference type="Google" id="ProtNLM"/>
    </source>
</evidence>
<dbReference type="InterPro" id="IPR015424">
    <property type="entry name" value="PyrdxlP-dep_Trfase"/>
</dbReference>
<accession>X0UUJ2</accession>
<name>X0UUJ2_9ZZZZ</name>
<dbReference type="Pfam" id="PF01053">
    <property type="entry name" value="Cys_Met_Meta_PP"/>
    <property type="match status" value="1"/>
</dbReference>
<feature type="non-terminal residue" evidence="3">
    <location>
        <position position="1"/>
    </location>
</feature>
<dbReference type="GO" id="GO:0019346">
    <property type="term" value="P:transsulfuration"/>
    <property type="evidence" value="ECO:0007669"/>
    <property type="project" value="InterPro"/>
</dbReference>
<dbReference type="InterPro" id="IPR000277">
    <property type="entry name" value="Cys/Met-Metab_PyrdxlP-dep_enz"/>
</dbReference>
<dbReference type="Gene3D" id="3.90.1150.10">
    <property type="entry name" value="Aspartate Aminotransferase, domain 1"/>
    <property type="match status" value="1"/>
</dbReference>
<organism evidence="3">
    <name type="scientific">marine sediment metagenome</name>
    <dbReference type="NCBI Taxonomy" id="412755"/>
    <lineage>
        <taxon>unclassified sequences</taxon>
        <taxon>metagenomes</taxon>
        <taxon>ecological metagenomes</taxon>
    </lineage>
</organism>
<comment type="cofactor">
    <cofactor evidence="1">
        <name>pyridoxal 5'-phosphate</name>
        <dbReference type="ChEBI" id="CHEBI:597326"/>
    </cofactor>
</comment>
<evidence type="ECO:0000313" key="3">
    <source>
        <dbReference type="EMBL" id="GAF92130.1"/>
    </source>
</evidence>
<gene>
    <name evidence="3" type="ORF">S01H1_31661</name>
</gene>
<dbReference type="AlphaFoldDB" id="X0UUJ2"/>
<dbReference type="InterPro" id="IPR015422">
    <property type="entry name" value="PyrdxlP-dep_Trfase_small"/>
</dbReference>
<dbReference type="GO" id="GO:0030170">
    <property type="term" value="F:pyridoxal phosphate binding"/>
    <property type="evidence" value="ECO:0007669"/>
    <property type="project" value="InterPro"/>
</dbReference>
<dbReference type="SUPFAM" id="SSF53383">
    <property type="entry name" value="PLP-dependent transferases"/>
    <property type="match status" value="1"/>
</dbReference>